<dbReference type="EMBL" id="JARJLR010000233">
    <property type="protein sequence ID" value="MDF3842796.1"/>
    <property type="molecule type" value="Genomic_DNA"/>
</dbReference>
<dbReference type="AlphaFoldDB" id="A0AAW6P501"/>
<gene>
    <name evidence="1" type="ORF">P3W55_13850</name>
</gene>
<evidence type="ECO:0000313" key="1">
    <source>
        <dbReference type="EMBL" id="MDF3842796.1"/>
    </source>
</evidence>
<dbReference type="Proteomes" id="UP001220662">
    <property type="component" value="Unassembled WGS sequence"/>
</dbReference>
<comment type="caution">
    <text evidence="1">The sequence shown here is derived from an EMBL/GenBank/DDBJ whole genome shotgun (WGS) entry which is preliminary data.</text>
</comment>
<organism evidence="1 2">
    <name type="scientific">Pseudomonas citronellolis</name>
    <dbReference type="NCBI Taxonomy" id="53408"/>
    <lineage>
        <taxon>Bacteria</taxon>
        <taxon>Pseudomonadati</taxon>
        <taxon>Pseudomonadota</taxon>
        <taxon>Gammaproteobacteria</taxon>
        <taxon>Pseudomonadales</taxon>
        <taxon>Pseudomonadaceae</taxon>
        <taxon>Pseudomonas</taxon>
    </lineage>
</organism>
<dbReference type="RefSeq" id="WP_276214743.1">
    <property type="nucleotide sequence ID" value="NZ_JARJLR010000233.1"/>
</dbReference>
<proteinExistence type="predicted"/>
<sequence>MKAWKVYASDGYPSEGATLVWAETRNQARHLGRRSAWEWEYHHCTAVRAPAWDGLRTEPGYIDDNDELPEGAEPFYSEECF</sequence>
<reference evidence="1" key="1">
    <citation type="submission" date="2023-03" db="EMBL/GenBank/DDBJ databases">
        <title>Draft assemblies of triclosan tolerant bacteria isolated from returned activated sludge.</title>
        <authorList>
            <person name="Van Hamelsveld S."/>
        </authorList>
    </citation>
    <scope>NUCLEOTIDE SEQUENCE</scope>
    <source>
        <strain evidence="1">GW210015_S63</strain>
    </source>
</reference>
<protein>
    <submittedName>
        <fullName evidence="1">Uncharacterized protein</fullName>
    </submittedName>
</protein>
<evidence type="ECO:0000313" key="2">
    <source>
        <dbReference type="Proteomes" id="UP001220662"/>
    </source>
</evidence>
<accession>A0AAW6P501</accession>
<name>A0AAW6P501_9PSED</name>